<gene>
    <name evidence="6" type="primary">LOC136081319</name>
</gene>
<keyword evidence="2" id="KW-0479">Metal-binding</keyword>
<proteinExistence type="predicted"/>
<dbReference type="Pfam" id="PF13613">
    <property type="entry name" value="HTH_Tnp_4"/>
    <property type="match status" value="1"/>
</dbReference>
<name>A0ABM4BZM6_HYDVU</name>
<evidence type="ECO:0000259" key="3">
    <source>
        <dbReference type="Pfam" id="PF13359"/>
    </source>
</evidence>
<evidence type="ECO:0000313" key="5">
    <source>
        <dbReference type="Proteomes" id="UP001652625"/>
    </source>
</evidence>
<dbReference type="Pfam" id="PF13359">
    <property type="entry name" value="DDE_Tnp_4"/>
    <property type="match status" value="1"/>
</dbReference>
<evidence type="ECO:0000256" key="2">
    <source>
        <dbReference type="ARBA" id="ARBA00022723"/>
    </source>
</evidence>
<comment type="cofactor">
    <cofactor evidence="1">
        <name>a divalent metal cation</name>
        <dbReference type="ChEBI" id="CHEBI:60240"/>
    </cofactor>
</comment>
<dbReference type="InterPro" id="IPR027806">
    <property type="entry name" value="HARBI1_dom"/>
</dbReference>
<dbReference type="RefSeq" id="XP_065654700.1">
    <property type="nucleotide sequence ID" value="XM_065798628.1"/>
</dbReference>
<dbReference type="InterPro" id="IPR027805">
    <property type="entry name" value="Transposase_HTH_dom"/>
</dbReference>
<evidence type="ECO:0000313" key="6">
    <source>
        <dbReference type="RefSeq" id="XP_065654700.1"/>
    </source>
</evidence>
<feature type="domain" description="Transposase Helix-turn-helix" evidence="4">
    <location>
        <begin position="124"/>
        <end position="167"/>
    </location>
</feature>
<evidence type="ECO:0000256" key="1">
    <source>
        <dbReference type="ARBA" id="ARBA00001968"/>
    </source>
</evidence>
<sequence>MKSDKIITNEGCNVIPTDSGINITGNTKDNDKIDFNVELNNMNGPQINISAKMIKLLKNKLLEKDCLICKLNKELSLNKIETIKWFATNKKVTFYTGLKNIKMLMTLYDFICSDIPHASRSVLFSKLTLSLIRLRLNLTLKDLAYRFEVSNSTVSSVFIELTDVLFIYLRQLIKWPAREQIWKTTPNCFRKHFGTKVVVIIDCFEVFMHKPTNLLARAQTFSSNKHHNTVKFLISVTPQGVISFISKAWGGRTSDKHLVENCKIPNNLLPGDIVMADRGFNIEEFVAAYCASVKIPAFTKEKRQLDSIDVEQTHHNASVRIHLERVIGNLKNKYTILQDVLPLDYLIRKDNSDYSTIDKIAIVSCGLTNKCDSVIPVDQS</sequence>
<organism evidence="5 6">
    <name type="scientific">Hydra vulgaris</name>
    <name type="common">Hydra</name>
    <name type="synonym">Hydra attenuata</name>
    <dbReference type="NCBI Taxonomy" id="6087"/>
    <lineage>
        <taxon>Eukaryota</taxon>
        <taxon>Metazoa</taxon>
        <taxon>Cnidaria</taxon>
        <taxon>Hydrozoa</taxon>
        <taxon>Hydroidolina</taxon>
        <taxon>Anthoathecata</taxon>
        <taxon>Aplanulata</taxon>
        <taxon>Hydridae</taxon>
        <taxon>Hydra</taxon>
    </lineage>
</organism>
<feature type="domain" description="DDE Tnp4" evidence="3">
    <location>
        <begin position="201"/>
        <end position="369"/>
    </location>
</feature>
<dbReference type="PANTHER" id="PTHR23080">
    <property type="entry name" value="THAP DOMAIN PROTEIN"/>
    <property type="match status" value="1"/>
</dbReference>
<protein>
    <submittedName>
        <fullName evidence="6">Uncharacterized protein LOC136081319</fullName>
    </submittedName>
</protein>
<dbReference type="GeneID" id="136081319"/>
<reference evidence="6" key="1">
    <citation type="submission" date="2025-08" db="UniProtKB">
        <authorList>
            <consortium name="RefSeq"/>
        </authorList>
    </citation>
    <scope>IDENTIFICATION</scope>
</reference>
<keyword evidence="5" id="KW-1185">Reference proteome</keyword>
<dbReference type="Proteomes" id="UP001652625">
    <property type="component" value="Chromosome 06"/>
</dbReference>
<accession>A0ABM4BZM6</accession>
<evidence type="ECO:0000259" key="4">
    <source>
        <dbReference type="Pfam" id="PF13613"/>
    </source>
</evidence>